<feature type="domain" description="Thioredoxin" evidence="14">
    <location>
        <begin position="3"/>
        <end position="151"/>
    </location>
</feature>
<evidence type="ECO:0000256" key="10">
    <source>
        <dbReference type="ARBA" id="ARBA00038489"/>
    </source>
</evidence>
<reference evidence="15 17" key="1">
    <citation type="submission" date="2020-06" db="EMBL/GenBank/DDBJ databases">
        <title>Anoxygenic phototrophic Chloroflexota member uses a Type I reaction center.</title>
        <authorList>
            <person name="Tsuji J.M."/>
            <person name="Shaw N.A."/>
            <person name="Nagashima S."/>
            <person name="Venkiteswaran J."/>
            <person name="Schiff S.L."/>
            <person name="Hanada S."/>
            <person name="Tank M."/>
            <person name="Neufeld J.D."/>
        </authorList>
    </citation>
    <scope>NUCLEOTIDE SEQUENCE [LARGE SCALE GENOMIC DNA]</scope>
    <source>
        <strain evidence="15">L227-S17</strain>
    </source>
</reference>
<dbReference type="SUPFAM" id="SSF52833">
    <property type="entry name" value="Thioredoxin-like"/>
    <property type="match status" value="1"/>
</dbReference>
<keyword evidence="6" id="KW-0560">Oxidoreductase</keyword>
<dbReference type="InterPro" id="IPR013766">
    <property type="entry name" value="Thioredoxin_domain"/>
</dbReference>
<dbReference type="EMBL" id="CP128399">
    <property type="protein sequence ID" value="WJW67661.1"/>
    <property type="molecule type" value="Genomic_DNA"/>
</dbReference>
<dbReference type="EC" id="1.11.1.24" evidence="3"/>
<evidence type="ECO:0000256" key="7">
    <source>
        <dbReference type="ARBA" id="ARBA00023157"/>
    </source>
</evidence>
<dbReference type="InterPro" id="IPR024706">
    <property type="entry name" value="Peroxiredoxin_AhpC-typ"/>
</dbReference>
<evidence type="ECO:0000256" key="4">
    <source>
        <dbReference type="ARBA" id="ARBA00022559"/>
    </source>
</evidence>
<evidence type="ECO:0000313" key="15">
    <source>
        <dbReference type="EMBL" id="NWJ45795.1"/>
    </source>
</evidence>
<keyword evidence="18" id="KW-1185">Reference proteome</keyword>
<evidence type="ECO:0000313" key="17">
    <source>
        <dbReference type="Proteomes" id="UP000521676"/>
    </source>
</evidence>
<evidence type="ECO:0000256" key="11">
    <source>
        <dbReference type="ARBA" id="ARBA00041373"/>
    </source>
</evidence>
<evidence type="ECO:0000256" key="3">
    <source>
        <dbReference type="ARBA" id="ARBA00013017"/>
    </source>
</evidence>
<comment type="function">
    <text evidence="1">Thiol-specific peroxidase that catalyzes the reduction of hydrogen peroxide and organic hydroperoxides to water and alcohols, respectively. Plays a role in cell protection against oxidative stress by detoxifying peroxides and as sensor of hydrogen peroxide-mediated signaling events.</text>
</comment>
<dbReference type="GO" id="GO:0045454">
    <property type="term" value="P:cell redox homeostasis"/>
    <property type="evidence" value="ECO:0007669"/>
    <property type="project" value="TreeGrafter"/>
</dbReference>
<evidence type="ECO:0000259" key="14">
    <source>
        <dbReference type="PROSITE" id="PS51352"/>
    </source>
</evidence>
<protein>
    <recommendedName>
        <fullName evidence="3">thioredoxin-dependent peroxiredoxin</fullName>
        <ecNumber evidence="3">1.11.1.24</ecNumber>
    </recommendedName>
    <alternativeName>
        <fullName evidence="11">Bacterioferritin comigratory protein</fullName>
    </alternativeName>
    <alternativeName>
        <fullName evidence="9">Thioredoxin peroxidase</fullName>
    </alternativeName>
</protein>
<dbReference type="GO" id="GO:0005737">
    <property type="term" value="C:cytoplasm"/>
    <property type="evidence" value="ECO:0007669"/>
    <property type="project" value="TreeGrafter"/>
</dbReference>
<comment type="similarity">
    <text evidence="10">Belongs to the peroxiredoxin family. BCP/PrxQ subfamily.</text>
</comment>
<keyword evidence="7" id="KW-1015">Disulfide bond</keyword>
<evidence type="ECO:0000256" key="2">
    <source>
        <dbReference type="ARBA" id="ARBA00011245"/>
    </source>
</evidence>
<comment type="subunit">
    <text evidence="2">Monomer.</text>
</comment>
<evidence type="ECO:0000256" key="1">
    <source>
        <dbReference type="ARBA" id="ARBA00003330"/>
    </source>
</evidence>
<reference evidence="16" key="2">
    <citation type="journal article" date="2024" name="Nature">
        <title>Anoxygenic phototroph of the Chloroflexota uses a type I reaction centre.</title>
        <authorList>
            <person name="Tsuji J.M."/>
            <person name="Shaw N.A."/>
            <person name="Nagashima S."/>
            <person name="Venkiteswaran J.J."/>
            <person name="Schiff S.L."/>
            <person name="Watanabe T."/>
            <person name="Fukui M."/>
            <person name="Hanada S."/>
            <person name="Tank M."/>
            <person name="Neufeld J.D."/>
        </authorList>
    </citation>
    <scope>NUCLEOTIDE SEQUENCE</scope>
    <source>
        <strain evidence="16">L227-S17</strain>
    </source>
</reference>
<dbReference type="AlphaFoldDB" id="A0A8T7M3E3"/>
<proteinExistence type="inferred from homology"/>
<name>A0A8T7M3E3_9CHLR</name>
<dbReference type="GO" id="GO:0008379">
    <property type="term" value="F:thioredoxin peroxidase activity"/>
    <property type="evidence" value="ECO:0007669"/>
    <property type="project" value="TreeGrafter"/>
</dbReference>
<evidence type="ECO:0000256" key="6">
    <source>
        <dbReference type="ARBA" id="ARBA00023002"/>
    </source>
</evidence>
<dbReference type="PANTHER" id="PTHR42801:SF4">
    <property type="entry name" value="AHPC_TSA FAMILY PROTEIN"/>
    <property type="match status" value="1"/>
</dbReference>
<evidence type="ECO:0000256" key="5">
    <source>
        <dbReference type="ARBA" id="ARBA00022862"/>
    </source>
</evidence>
<dbReference type="Proteomes" id="UP001431572">
    <property type="component" value="Chromosome 1"/>
</dbReference>
<evidence type="ECO:0000256" key="12">
    <source>
        <dbReference type="ARBA" id="ARBA00049091"/>
    </source>
</evidence>
<dbReference type="Gene3D" id="3.40.30.10">
    <property type="entry name" value="Glutaredoxin"/>
    <property type="match status" value="1"/>
</dbReference>
<dbReference type="CDD" id="cd03017">
    <property type="entry name" value="PRX_BCP"/>
    <property type="match status" value="1"/>
</dbReference>
<evidence type="ECO:0000256" key="9">
    <source>
        <dbReference type="ARBA" id="ARBA00032824"/>
    </source>
</evidence>
<evidence type="ECO:0000256" key="8">
    <source>
        <dbReference type="ARBA" id="ARBA00023284"/>
    </source>
</evidence>
<dbReference type="RefSeq" id="WP_341469551.1">
    <property type="nucleotide sequence ID" value="NZ_CP128399.1"/>
</dbReference>
<dbReference type="PIRSF" id="PIRSF000239">
    <property type="entry name" value="AHPC"/>
    <property type="match status" value="1"/>
</dbReference>
<sequence>MALQVGNTAPDFTVKDHKGNIVKLSAFKGVSPVVLIFYPGDETPGCTIQLCSARDDYDKYREAGVEVFGVNQADQEKHTRFVAKHKLKTPLLVDRNYAISEKYDALMKLGPMRLINRTVVGIDTEGKIVFYKRGMPSTAEILSSFKVVKAQ</sequence>
<dbReference type="InterPro" id="IPR000866">
    <property type="entry name" value="AhpC/TSA"/>
</dbReference>
<keyword evidence="8" id="KW-0676">Redox-active center</keyword>
<dbReference type="PROSITE" id="PS51352">
    <property type="entry name" value="THIOREDOXIN_2"/>
    <property type="match status" value="1"/>
</dbReference>
<feature type="active site" description="Cysteine sulfenic acid (-SOH) intermediate; for peroxidase activity" evidence="13">
    <location>
        <position position="46"/>
    </location>
</feature>
<organism evidence="15 17">
    <name type="scientific">Candidatus Chlorohelix allophototropha</name>
    <dbReference type="NCBI Taxonomy" id="3003348"/>
    <lineage>
        <taxon>Bacteria</taxon>
        <taxon>Bacillati</taxon>
        <taxon>Chloroflexota</taxon>
        <taxon>Chloroflexia</taxon>
        <taxon>Candidatus Chloroheliales</taxon>
        <taxon>Candidatus Chloroheliaceae</taxon>
        <taxon>Candidatus Chlorohelix</taxon>
    </lineage>
</organism>
<accession>A0A8T7M3E3</accession>
<dbReference type="EMBL" id="JACATZ010000001">
    <property type="protein sequence ID" value="NWJ45795.1"/>
    <property type="molecule type" value="Genomic_DNA"/>
</dbReference>
<evidence type="ECO:0000313" key="18">
    <source>
        <dbReference type="Proteomes" id="UP001431572"/>
    </source>
</evidence>
<keyword evidence="4" id="KW-0575">Peroxidase</keyword>
<dbReference type="GO" id="GO:0034599">
    <property type="term" value="P:cellular response to oxidative stress"/>
    <property type="evidence" value="ECO:0007669"/>
    <property type="project" value="TreeGrafter"/>
</dbReference>
<comment type="catalytic activity">
    <reaction evidence="12">
        <text>a hydroperoxide + [thioredoxin]-dithiol = an alcohol + [thioredoxin]-disulfide + H2O</text>
        <dbReference type="Rhea" id="RHEA:62620"/>
        <dbReference type="Rhea" id="RHEA-COMP:10698"/>
        <dbReference type="Rhea" id="RHEA-COMP:10700"/>
        <dbReference type="ChEBI" id="CHEBI:15377"/>
        <dbReference type="ChEBI" id="CHEBI:29950"/>
        <dbReference type="ChEBI" id="CHEBI:30879"/>
        <dbReference type="ChEBI" id="CHEBI:35924"/>
        <dbReference type="ChEBI" id="CHEBI:50058"/>
        <dbReference type="EC" id="1.11.1.24"/>
    </reaction>
</comment>
<dbReference type="InterPro" id="IPR050924">
    <property type="entry name" value="Peroxiredoxin_BCP/PrxQ"/>
</dbReference>
<dbReference type="InterPro" id="IPR036249">
    <property type="entry name" value="Thioredoxin-like_sf"/>
</dbReference>
<keyword evidence="5" id="KW-0049">Antioxidant</keyword>
<dbReference type="Proteomes" id="UP000521676">
    <property type="component" value="Unassembled WGS sequence"/>
</dbReference>
<evidence type="ECO:0000256" key="13">
    <source>
        <dbReference type="PIRSR" id="PIRSR000239-1"/>
    </source>
</evidence>
<dbReference type="Pfam" id="PF00578">
    <property type="entry name" value="AhpC-TSA"/>
    <property type="match status" value="1"/>
</dbReference>
<gene>
    <name evidence="15" type="ORF">HXX08_07940</name>
    <name evidence="16" type="ORF">OZ401_000933</name>
</gene>
<evidence type="ECO:0000313" key="16">
    <source>
        <dbReference type="EMBL" id="WJW67661.1"/>
    </source>
</evidence>
<dbReference type="PANTHER" id="PTHR42801">
    <property type="entry name" value="THIOREDOXIN-DEPENDENT PEROXIDE REDUCTASE"/>
    <property type="match status" value="1"/>
</dbReference>